<dbReference type="Proteomes" id="UP001631969">
    <property type="component" value="Unassembled WGS sequence"/>
</dbReference>
<sequence>MKAINLIPKLPFTQQYLKPLLTGIIAFSVLSSALLVIGYAESSHTSGKNERLLQEKQAQAGILMKERVVDQQTLQYQSLKDKVDGLKGEIRDWQPVFQGITASLPTAARILSMETDNTGKIKLHLDMKDLKDAAQYMQLLQQLELFAHVTVNSVQKKELAYPVAVTIVSTGTTEASPSASASSDKTQTMTFEQYVNMFQKPSTSAADATEADELLNQLDWMMSQKISKEINGITLPGRTPQPVATPSASGPITRQDVEDAQKKLDQIANAKVAEPSALAVAGATPAPKVLTLYDVVLELTCKPLTKEKK</sequence>
<name>A0ACC7NTS4_9BACL</name>
<evidence type="ECO:0000313" key="2">
    <source>
        <dbReference type="Proteomes" id="UP001631969"/>
    </source>
</evidence>
<dbReference type="EMBL" id="JBJURJ010000001">
    <property type="protein sequence ID" value="MFM9326744.1"/>
    <property type="molecule type" value="Genomic_DNA"/>
</dbReference>
<keyword evidence="2" id="KW-1185">Reference proteome</keyword>
<proteinExistence type="predicted"/>
<organism evidence="1 2">
    <name type="scientific">Paenibacillus mesotrionivorans</name>
    <dbReference type="NCBI Taxonomy" id="3160968"/>
    <lineage>
        <taxon>Bacteria</taxon>
        <taxon>Bacillati</taxon>
        <taxon>Bacillota</taxon>
        <taxon>Bacilli</taxon>
        <taxon>Bacillales</taxon>
        <taxon>Paenibacillaceae</taxon>
        <taxon>Paenibacillus</taxon>
    </lineage>
</organism>
<reference evidence="1" key="1">
    <citation type="submission" date="2024-12" db="EMBL/GenBank/DDBJ databases">
        <authorList>
            <person name="Wu N."/>
        </authorList>
    </citation>
    <scope>NUCLEOTIDE SEQUENCE</scope>
    <source>
        <strain evidence="1">P15</strain>
    </source>
</reference>
<gene>
    <name evidence="1" type="ORF">ACI1P1_00395</name>
</gene>
<comment type="caution">
    <text evidence="1">The sequence shown here is derived from an EMBL/GenBank/DDBJ whole genome shotgun (WGS) entry which is preliminary data.</text>
</comment>
<protein>
    <submittedName>
        <fullName evidence="1">PilN domain-containing protein</fullName>
    </submittedName>
</protein>
<accession>A0ACC7NTS4</accession>
<evidence type="ECO:0000313" key="1">
    <source>
        <dbReference type="EMBL" id="MFM9326744.1"/>
    </source>
</evidence>